<evidence type="ECO:0000259" key="1">
    <source>
        <dbReference type="PROSITE" id="PS50181"/>
    </source>
</evidence>
<reference evidence="2" key="1">
    <citation type="journal article" date="2012" name="Nat. Commun.">
        <title>The genome of Prunus mume.</title>
        <authorList>
            <person name="Zhang Q."/>
            <person name="Chen W."/>
            <person name="Sun L."/>
            <person name="Zhao F."/>
            <person name="Huang B."/>
            <person name="Yang W."/>
            <person name="Tao Y."/>
            <person name="Wang J."/>
            <person name="Yuan Z."/>
            <person name="Fan G."/>
            <person name="Xing Z."/>
            <person name="Han C."/>
            <person name="Pan H."/>
            <person name="Zhong X."/>
            <person name="Shi W."/>
            <person name="Liang X."/>
            <person name="Du D."/>
            <person name="Sun F."/>
            <person name="Xu Z."/>
            <person name="Hao R."/>
            <person name="Lv T."/>
            <person name="Lv Y."/>
            <person name="Zheng Z."/>
            <person name="Sun M."/>
            <person name="Luo L."/>
            <person name="Cai M."/>
            <person name="Gao Y."/>
            <person name="Wang J."/>
            <person name="Yin Y."/>
            <person name="Xu X."/>
            <person name="Cheng T."/>
            <person name="Wang J."/>
        </authorList>
    </citation>
    <scope>NUCLEOTIDE SEQUENCE [LARGE SCALE GENOMIC DNA]</scope>
</reference>
<accession>A0ABM0PLW5</accession>
<sequence>MNDIREFLDQTEIMKRVRGLSDDTSNDNGKDRISALPNDVLCSIVDLLSIRDAIHTSTLSRRWKNIYAHKSTLEFDWRDIISNDANTYTRGNVAIRNVRNFQRSVEAILASYLGTKLESFKVQCCFGNEHPRYFKGWINFAIAKGVKNLELAFSCDELSERTDWRAIDYYNFPTHLLPSGEGSNLRHLSLRTCKLRLDNIFTDRFSTLTSLVLCDVKFVGRVEPSMFSSCSKLESLTLERCYGFESLHFDKLDCLKMLVVKRCEGLRSIRLISVINLTTFHCIGDHAELQLRLGRVPNLKDVHLMLKRINVRSFYAWLEKLIHPHYHTLVVAKCG</sequence>
<reference evidence="3" key="2">
    <citation type="submission" date="2025-08" db="UniProtKB">
        <authorList>
            <consortium name="RefSeq"/>
        </authorList>
    </citation>
    <scope>IDENTIFICATION</scope>
</reference>
<dbReference type="SUPFAM" id="SSF81383">
    <property type="entry name" value="F-box domain"/>
    <property type="match status" value="1"/>
</dbReference>
<dbReference type="PROSITE" id="PS50181">
    <property type="entry name" value="FBOX"/>
    <property type="match status" value="1"/>
</dbReference>
<dbReference type="PANTHER" id="PTHR34145">
    <property type="entry name" value="OS02G0105600 PROTEIN"/>
    <property type="match status" value="1"/>
</dbReference>
<dbReference type="InterPro" id="IPR032675">
    <property type="entry name" value="LRR_dom_sf"/>
</dbReference>
<dbReference type="InterPro" id="IPR053772">
    <property type="entry name" value="At1g61320/At1g61330-like"/>
</dbReference>
<organism evidence="2 3">
    <name type="scientific">Prunus mume</name>
    <name type="common">Japanese apricot</name>
    <name type="synonym">Armeniaca mume</name>
    <dbReference type="NCBI Taxonomy" id="102107"/>
    <lineage>
        <taxon>Eukaryota</taxon>
        <taxon>Viridiplantae</taxon>
        <taxon>Streptophyta</taxon>
        <taxon>Embryophyta</taxon>
        <taxon>Tracheophyta</taxon>
        <taxon>Spermatophyta</taxon>
        <taxon>Magnoliopsida</taxon>
        <taxon>eudicotyledons</taxon>
        <taxon>Gunneridae</taxon>
        <taxon>Pentapetalae</taxon>
        <taxon>rosids</taxon>
        <taxon>fabids</taxon>
        <taxon>Rosales</taxon>
        <taxon>Rosaceae</taxon>
        <taxon>Amygdaloideae</taxon>
        <taxon>Amygdaleae</taxon>
        <taxon>Prunus</taxon>
    </lineage>
</organism>
<dbReference type="GeneID" id="103339913"/>
<evidence type="ECO:0000313" key="2">
    <source>
        <dbReference type="Proteomes" id="UP000694861"/>
    </source>
</evidence>
<evidence type="ECO:0000313" key="3">
    <source>
        <dbReference type="RefSeq" id="XP_008241491.1"/>
    </source>
</evidence>
<dbReference type="Pfam" id="PF00646">
    <property type="entry name" value="F-box"/>
    <property type="match status" value="1"/>
</dbReference>
<dbReference type="InterPro" id="IPR001810">
    <property type="entry name" value="F-box_dom"/>
</dbReference>
<dbReference type="RefSeq" id="XP_008241491.1">
    <property type="nucleotide sequence ID" value="XM_008243269.1"/>
</dbReference>
<proteinExistence type="predicted"/>
<dbReference type="Proteomes" id="UP000694861">
    <property type="component" value="Linkage group LG8"/>
</dbReference>
<dbReference type="Gene3D" id="1.20.1280.50">
    <property type="match status" value="1"/>
</dbReference>
<name>A0ABM0PLW5_PRUMU</name>
<dbReference type="PANTHER" id="PTHR34145:SF28">
    <property type="entry name" value="F-BOX DOMAIN-CONTAINING PROTEIN"/>
    <property type="match status" value="1"/>
</dbReference>
<dbReference type="InterPro" id="IPR036047">
    <property type="entry name" value="F-box-like_dom_sf"/>
</dbReference>
<feature type="domain" description="F-box" evidence="1">
    <location>
        <begin position="30"/>
        <end position="80"/>
    </location>
</feature>
<dbReference type="Gene3D" id="3.80.10.10">
    <property type="entry name" value="Ribonuclease Inhibitor"/>
    <property type="match status" value="1"/>
</dbReference>
<dbReference type="SUPFAM" id="SSF52058">
    <property type="entry name" value="L domain-like"/>
    <property type="match status" value="1"/>
</dbReference>
<gene>
    <name evidence="3" type="primary">LOC103339913</name>
</gene>
<dbReference type="InterPro" id="IPR055357">
    <property type="entry name" value="LRR_At1g61320_AtMIF1"/>
</dbReference>
<dbReference type="Pfam" id="PF23622">
    <property type="entry name" value="LRR_At1g61320_AtMIF1"/>
    <property type="match status" value="1"/>
</dbReference>
<keyword evidence="2" id="KW-1185">Reference proteome</keyword>
<protein>
    <submittedName>
        <fullName evidence="3">F-box protein At1g49610</fullName>
    </submittedName>
</protein>